<proteinExistence type="predicted"/>
<feature type="transmembrane region" description="Helical" evidence="6">
    <location>
        <begin position="175"/>
        <end position="194"/>
    </location>
</feature>
<dbReference type="PIRSF" id="PIRSF006060">
    <property type="entry name" value="AA_transporter"/>
    <property type="match status" value="1"/>
</dbReference>
<feature type="transmembrane region" description="Helical" evidence="6">
    <location>
        <begin position="342"/>
        <end position="365"/>
    </location>
</feature>
<feature type="transmembrane region" description="Helical" evidence="6">
    <location>
        <begin position="411"/>
        <end position="429"/>
    </location>
</feature>
<dbReference type="EMBL" id="PNFZ01000004">
    <property type="protein sequence ID" value="PMB97951.1"/>
    <property type="molecule type" value="Genomic_DNA"/>
</dbReference>
<evidence type="ECO:0000256" key="3">
    <source>
        <dbReference type="ARBA" id="ARBA00022692"/>
    </source>
</evidence>
<dbReference type="InterPro" id="IPR050367">
    <property type="entry name" value="APC_superfamily"/>
</dbReference>
<feature type="transmembrane region" description="Helical" evidence="6">
    <location>
        <begin position="296"/>
        <end position="321"/>
    </location>
</feature>
<feature type="transmembrane region" description="Helical" evidence="6">
    <location>
        <begin position="206"/>
        <end position="225"/>
    </location>
</feature>
<comment type="caution">
    <text evidence="7">The sequence shown here is derived from an EMBL/GenBank/DDBJ whole genome shotgun (WGS) entry which is preliminary data.</text>
</comment>
<feature type="transmembrane region" description="Helical" evidence="6">
    <location>
        <begin position="441"/>
        <end position="459"/>
    </location>
</feature>
<accession>A0A2N6PGZ4</accession>
<dbReference type="RefSeq" id="WP_102162295.1">
    <property type="nucleotide sequence ID" value="NZ_PNFZ01000004.1"/>
</dbReference>
<dbReference type="PANTHER" id="PTHR42770:SF7">
    <property type="entry name" value="MEMBRANE PROTEIN"/>
    <property type="match status" value="1"/>
</dbReference>
<feature type="transmembrane region" description="Helical" evidence="6">
    <location>
        <begin position="96"/>
        <end position="119"/>
    </location>
</feature>
<keyword evidence="3 6" id="KW-0812">Transmembrane</keyword>
<dbReference type="PANTHER" id="PTHR42770">
    <property type="entry name" value="AMINO ACID TRANSPORTER-RELATED"/>
    <property type="match status" value="1"/>
</dbReference>
<dbReference type="GO" id="GO:0005886">
    <property type="term" value="C:plasma membrane"/>
    <property type="evidence" value="ECO:0007669"/>
    <property type="project" value="UniProtKB-SubCell"/>
</dbReference>
<dbReference type="Pfam" id="PF13520">
    <property type="entry name" value="AA_permease_2"/>
    <property type="match status" value="1"/>
</dbReference>
<feature type="transmembrane region" description="Helical" evidence="6">
    <location>
        <begin position="145"/>
        <end position="163"/>
    </location>
</feature>
<evidence type="ECO:0000256" key="4">
    <source>
        <dbReference type="ARBA" id="ARBA00022989"/>
    </source>
</evidence>
<sequence>MSHTHAGPEDRGHGFVKALGTIDVLFIGFGAMIGFGWIVLTGGWLDDAGTLGALLAFAAGGVIMGFVGVVYSELVAAMPHAGGEHNYLMRGMGPRLAMLGSWGITGGYIGVVMFEAVAVPRTMTYLVPNIEHIHLWTVAGFDVHLTWALIGSITAVLLTWLNIRGIKMTSLVQTFVVSFLLLVALVLIAGAFVGGDTANTQPLFHGGVGGFMLVLAVVPFLFVGFDVIPQSAEEIRIPPRRIARLVVFSVVMAVVFYLVVIFTTSLALPADQLVGLDLATADAVAAMFGSALMGKIVIAGGLAGIITSWIAFLIGSSRLMWAMARSGMIPQWFAVLHPKYGTPVNALLFIGVLSAAAPFLGTAMLGWAVDAGSPMIVLTYCMVSITFLILRRREPDMERPMRIGGAGNGGMVIGVIAVVLTAVLFVMYIPELTPLSVTLDWQSYLMFGVWMLVGVVLMLRVPGGIHAGPDAEDRLLKKIRARRGTDGPAW</sequence>
<dbReference type="OrthoDB" id="138827at2"/>
<evidence type="ECO:0000256" key="6">
    <source>
        <dbReference type="SAM" id="Phobius"/>
    </source>
</evidence>
<dbReference type="Gene3D" id="1.20.1740.10">
    <property type="entry name" value="Amino acid/polyamine transporter I"/>
    <property type="match status" value="1"/>
</dbReference>
<organism evidence="7 8">
    <name type="scientific">Brevibacterium luteolum</name>
    <dbReference type="NCBI Taxonomy" id="199591"/>
    <lineage>
        <taxon>Bacteria</taxon>
        <taxon>Bacillati</taxon>
        <taxon>Actinomycetota</taxon>
        <taxon>Actinomycetes</taxon>
        <taxon>Micrococcales</taxon>
        <taxon>Brevibacteriaceae</taxon>
        <taxon>Brevibacterium</taxon>
    </lineage>
</organism>
<dbReference type="GO" id="GO:0022857">
    <property type="term" value="F:transmembrane transporter activity"/>
    <property type="evidence" value="ECO:0007669"/>
    <property type="project" value="InterPro"/>
</dbReference>
<dbReference type="InterPro" id="IPR002293">
    <property type="entry name" value="AA/rel_permease1"/>
</dbReference>
<keyword evidence="5 6" id="KW-0472">Membrane</keyword>
<evidence type="ECO:0000256" key="1">
    <source>
        <dbReference type="ARBA" id="ARBA00004651"/>
    </source>
</evidence>
<evidence type="ECO:0000256" key="5">
    <source>
        <dbReference type="ARBA" id="ARBA00023136"/>
    </source>
</evidence>
<evidence type="ECO:0000256" key="2">
    <source>
        <dbReference type="ARBA" id="ARBA00022475"/>
    </source>
</evidence>
<protein>
    <submittedName>
        <fullName evidence="7">Amino acid permease</fullName>
    </submittedName>
</protein>
<feature type="transmembrane region" description="Helical" evidence="6">
    <location>
        <begin position="21"/>
        <end position="45"/>
    </location>
</feature>
<keyword evidence="4 6" id="KW-1133">Transmembrane helix</keyword>
<evidence type="ECO:0000313" key="7">
    <source>
        <dbReference type="EMBL" id="PMB97951.1"/>
    </source>
</evidence>
<dbReference type="Proteomes" id="UP000235703">
    <property type="component" value="Unassembled WGS sequence"/>
</dbReference>
<name>A0A2N6PGZ4_9MICO</name>
<dbReference type="AlphaFoldDB" id="A0A2N6PGZ4"/>
<reference evidence="7 8" key="1">
    <citation type="submission" date="2017-09" db="EMBL/GenBank/DDBJ databases">
        <title>Bacterial strain isolated from the female urinary microbiota.</title>
        <authorList>
            <person name="Thomas-White K."/>
            <person name="Kumar N."/>
            <person name="Forster S."/>
            <person name="Putonti C."/>
            <person name="Lawley T."/>
            <person name="Wolfe A.J."/>
        </authorList>
    </citation>
    <scope>NUCLEOTIDE SEQUENCE [LARGE SCALE GENOMIC DNA]</scope>
    <source>
        <strain evidence="7 8">UMB0680</strain>
    </source>
</reference>
<keyword evidence="2" id="KW-1003">Cell membrane</keyword>
<feature type="transmembrane region" description="Helical" evidence="6">
    <location>
        <begin position="245"/>
        <end position="268"/>
    </location>
</feature>
<evidence type="ECO:0000313" key="8">
    <source>
        <dbReference type="Proteomes" id="UP000235703"/>
    </source>
</evidence>
<feature type="transmembrane region" description="Helical" evidence="6">
    <location>
        <begin position="51"/>
        <end position="75"/>
    </location>
</feature>
<feature type="transmembrane region" description="Helical" evidence="6">
    <location>
        <begin position="371"/>
        <end position="390"/>
    </location>
</feature>
<comment type="subcellular location">
    <subcellularLocation>
        <location evidence="1">Cell membrane</location>
        <topology evidence="1">Multi-pass membrane protein</topology>
    </subcellularLocation>
</comment>
<gene>
    <name evidence="7" type="ORF">CJ198_09040</name>
</gene>
<keyword evidence="8" id="KW-1185">Reference proteome</keyword>